<name>A0A4R5JZX3_9MICC</name>
<dbReference type="OrthoDB" id="4954892at2"/>
<comment type="caution">
    <text evidence="2">The sequence shown here is derived from an EMBL/GenBank/DDBJ whole genome shotgun (WGS) entry which is preliminary data.</text>
</comment>
<accession>A0A4R5JZX3</accession>
<dbReference type="AlphaFoldDB" id="A0A4R5JZX3"/>
<evidence type="ECO:0000313" key="2">
    <source>
        <dbReference type="EMBL" id="TDF83535.1"/>
    </source>
</evidence>
<dbReference type="Proteomes" id="UP000295511">
    <property type="component" value="Unassembled WGS sequence"/>
</dbReference>
<reference evidence="2 3" key="1">
    <citation type="submission" date="2019-03" db="EMBL/GenBank/DDBJ databases">
        <title>Whole genome sequence of Arthrobacter sp JH1-1.</title>
        <authorList>
            <person name="Trinh H.N."/>
        </authorList>
    </citation>
    <scope>NUCLEOTIDE SEQUENCE [LARGE SCALE GENOMIC DNA]</scope>
    <source>
        <strain evidence="2 3">JH1-1</strain>
    </source>
</reference>
<keyword evidence="3" id="KW-1185">Reference proteome</keyword>
<dbReference type="RefSeq" id="WP_133207152.1">
    <property type="nucleotide sequence ID" value="NZ_SMRU01000085.1"/>
</dbReference>
<gene>
    <name evidence="2" type="ORF">E1809_26215</name>
</gene>
<protein>
    <submittedName>
        <fullName evidence="2">Uncharacterized protein</fullName>
    </submittedName>
</protein>
<evidence type="ECO:0000256" key="1">
    <source>
        <dbReference type="SAM" id="MobiDB-lite"/>
    </source>
</evidence>
<feature type="region of interest" description="Disordered" evidence="1">
    <location>
        <begin position="57"/>
        <end position="135"/>
    </location>
</feature>
<dbReference type="EMBL" id="SMRU01000085">
    <property type="protein sequence ID" value="TDF83535.1"/>
    <property type="molecule type" value="Genomic_DNA"/>
</dbReference>
<evidence type="ECO:0000313" key="3">
    <source>
        <dbReference type="Proteomes" id="UP000295511"/>
    </source>
</evidence>
<proteinExistence type="predicted"/>
<sequence>MAAKRKPEPRRVRLTIPQADESALAWVDLQDDASGSMRALIRESIARDGYIDVINKPVGVPGSSADGPEPSVHMPATQTLQPAAGSPVTISEPAAWPGASGPDPVGAPDSPPPGAKPAVSASSAHSLPASVGGDG</sequence>
<organism evidence="2 3">
    <name type="scientific">Arthrobacter terricola</name>
    <dbReference type="NCBI Taxonomy" id="2547396"/>
    <lineage>
        <taxon>Bacteria</taxon>
        <taxon>Bacillati</taxon>
        <taxon>Actinomycetota</taxon>
        <taxon>Actinomycetes</taxon>
        <taxon>Micrococcales</taxon>
        <taxon>Micrococcaceae</taxon>
        <taxon>Arthrobacter</taxon>
    </lineage>
</organism>